<keyword evidence="5" id="KW-0136">Cellulose degradation</keyword>
<keyword evidence="7" id="KW-0624">Polysaccharide degradation</keyword>
<keyword evidence="6" id="KW-0326">Glycosidase</keyword>
<evidence type="ECO:0000256" key="5">
    <source>
        <dbReference type="ARBA" id="ARBA00023001"/>
    </source>
</evidence>
<dbReference type="InterPro" id="IPR002037">
    <property type="entry name" value="Glyco_hydro_8"/>
</dbReference>
<comment type="similarity">
    <text evidence="2">Belongs to the glycosyl hydrolase 8 (cellulase D) family.</text>
</comment>
<dbReference type="EMBL" id="CP062176">
    <property type="protein sequence ID" value="WXK38746.1"/>
    <property type="molecule type" value="Genomic_DNA"/>
</dbReference>
<proteinExistence type="inferred from homology"/>
<dbReference type="InterPro" id="IPR012341">
    <property type="entry name" value="6hp_glycosidase-like_sf"/>
</dbReference>
<evidence type="ECO:0000256" key="3">
    <source>
        <dbReference type="ARBA" id="ARBA00012601"/>
    </source>
</evidence>
<keyword evidence="7" id="KW-0119">Carbohydrate metabolism</keyword>
<comment type="catalytic activity">
    <reaction evidence="1">
        <text>Endohydrolysis of (1-&gt;4)-beta-D-glucosidic linkages in cellulose, lichenin and cereal beta-D-glucans.</text>
        <dbReference type="EC" id="3.2.1.4"/>
    </reaction>
</comment>
<gene>
    <name evidence="8" type="ORF">IHE29_05400</name>
</gene>
<dbReference type="Gene3D" id="1.50.10.10">
    <property type="match status" value="1"/>
</dbReference>
<evidence type="ECO:0000313" key="9">
    <source>
        <dbReference type="Proteomes" id="UP001493153"/>
    </source>
</evidence>
<dbReference type="InterPro" id="IPR008928">
    <property type="entry name" value="6-hairpin_glycosidase_sf"/>
</dbReference>
<protein>
    <recommendedName>
        <fullName evidence="3">cellulase</fullName>
        <ecNumber evidence="3">3.2.1.4</ecNumber>
    </recommendedName>
</protein>
<evidence type="ECO:0000256" key="2">
    <source>
        <dbReference type="ARBA" id="ARBA00009209"/>
    </source>
</evidence>
<dbReference type="Proteomes" id="UP001493153">
    <property type="component" value="Chromosome"/>
</dbReference>
<sequence>MLAAVLCTPHVGVQSCANWPEWNLFSNRIVQPDGRVIDFSTPALQSTSEDQSYALFFALVANDRASFERVLRWTDADFAAGGAVVSIARRGATRRHSTISARRSRQRTCLQAESTDRSACAWSAGTESSTPRG</sequence>
<evidence type="ECO:0000256" key="1">
    <source>
        <dbReference type="ARBA" id="ARBA00000966"/>
    </source>
</evidence>
<name>A0ABZ2Q0B4_9BURK</name>
<reference evidence="8 9" key="1">
    <citation type="submission" date="2020-09" db="EMBL/GenBank/DDBJ databases">
        <title>Genome sequences of Mycetohabitans spp.</title>
        <authorList>
            <person name="Carter M.E."/>
            <person name="Carpenter S.C.D."/>
            <person name="Bogdanove A.J."/>
        </authorList>
    </citation>
    <scope>NUCLEOTIDE SEQUENCE [LARGE SCALE GENOMIC DNA]</scope>
    <source>
        <strain evidence="8 9">B12</strain>
    </source>
</reference>
<dbReference type="SUPFAM" id="SSF48208">
    <property type="entry name" value="Six-hairpin glycosidases"/>
    <property type="match status" value="1"/>
</dbReference>
<evidence type="ECO:0000256" key="4">
    <source>
        <dbReference type="ARBA" id="ARBA00022801"/>
    </source>
</evidence>
<evidence type="ECO:0000313" key="8">
    <source>
        <dbReference type="EMBL" id="WXK38746.1"/>
    </source>
</evidence>
<organism evidence="8 9">
    <name type="scientific">Mycetohabitans rhizoxinica</name>
    <dbReference type="NCBI Taxonomy" id="412963"/>
    <lineage>
        <taxon>Bacteria</taxon>
        <taxon>Pseudomonadati</taxon>
        <taxon>Pseudomonadota</taxon>
        <taxon>Betaproteobacteria</taxon>
        <taxon>Burkholderiales</taxon>
        <taxon>Burkholderiaceae</taxon>
        <taxon>Mycetohabitans</taxon>
    </lineage>
</organism>
<dbReference type="EC" id="3.2.1.4" evidence="3"/>
<evidence type="ECO:0000256" key="6">
    <source>
        <dbReference type="ARBA" id="ARBA00023295"/>
    </source>
</evidence>
<keyword evidence="9" id="KW-1185">Reference proteome</keyword>
<dbReference type="Pfam" id="PF01270">
    <property type="entry name" value="Glyco_hydro_8"/>
    <property type="match status" value="1"/>
</dbReference>
<accession>A0ABZ2Q0B4</accession>
<keyword evidence="4" id="KW-0378">Hydrolase</keyword>
<dbReference type="RefSeq" id="WP_422393317.1">
    <property type="nucleotide sequence ID" value="NZ_CP062176.1"/>
</dbReference>
<evidence type="ECO:0000256" key="7">
    <source>
        <dbReference type="ARBA" id="ARBA00023326"/>
    </source>
</evidence>